<sequence>MYYGIVKYELNEIYAADYIRLFAIKGPRIAVDFDFNHSQRKDKCKPNDNILYKTYS</sequence>
<dbReference type="AlphaFoldDB" id="A0A8H9LVZ7"/>
<name>A0A8H9LVZ7_9ALTE</name>
<evidence type="ECO:0000313" key="1">
    <source>
        <dbReference type="EMBL" id="GGZ58769.1"/>
    </source>
</evidence>
<comment type="caution">
    <text evidence="1">The sequence shown here is derived from an EMBL/GenBank/DDBJ whole genome shotgun (WGS) entry which is preliminary data.</text>
</comment>
<proteinExistence type="predicted"/>
<organism evidence="1 2">
    <name type="scientific">Paraglaciecola chathamensis</name>
    <dbReference type="NCBI Taxonomy" id="368405"/>
    <lineage>
        <taxon>Bacteria</taxon>
        <taxon>Pseudomonadati</taxon>
        <taxon>Pseudomonadota</taxon>
        <taxon>Gammaproteobacteria</taxon>
        <taxon>Alteromonadales</taxon>
        <taxon>Alteromonadaceae</taxon>
        <taxon>Paraglaciecola</taxon>
    </lineage>
</organism>
<gene>
    <name evidence="1" type="ORF">GCM10011274_15890</name>
</gene>
<reference evidence="1" key="2">
    <citation type="submission" date="2020-09" db="EMBL/GenBank/DDBJ databases">
        <authorList>
            <person name="Sun Q."/>
            <person name="Kim S."/>
        </authorList>
    </citation>
    <scope>NUCLEOTIDE SEQUENCE</scope>
    <source>
        <strain evidence="1">KCTC 32337</strain>
    </source>
</reference>
<dbReference type="Proteomes" id="UP000622604">
    <property type="component" value="Unassembled WGS sequence"/>
</dbReference>
<evidence type="ECO:0000313" key="2">
    <source>
        <dbReference type="Proteomes" id="UP000622604"/>
    </source>
</evidence>
<accession>A0A8H9LVZ7</accession>
<protein>
    <submittedName>
        <fullName evidence="1">Uncharacterized protein</fullName>
    </submittedName>
</protein>
<reference evidence="1" key="1">
    <citation type="journal article" date="2014" name="Int. J. Syst. Evol. Microbiol.">
        <title>Complete genome sequence of Corynebacterium casei LMG S-19264T (=DSM 44701T), isolated from a smear-ripened cheese.</title>
        <authorList>
            <consortium name="US DOE Joint Genome Institute (JGI-PGF)"/>
            <person name="Walter F."/>
            <person name="Albersmeier A."/>
            <person name="Kalinowski J."/>
            <person name="Ruckert C."/>
        </authorList>
    </citation>
    <scope>NUCLEOTIDE SEQUENCE</scope>
    <source>
        <strain evidence="1">KCTC 32337</strain>
    </source>
</reference>
<dbReference type="EMBL" id="BMZC01000004">
    <property type="protein sequence ID" value="GGZ58769.1"/>
    <property type="molecule type" value="Genomic_DNA"/>
</dbReference>